<dbReference type="PRINTS" id="PR01438">
    <property type="entry name" value="UNVRSLSTRESS"/>
</dbReference>
<dbReference type="InterPro" id="IPR006016">
    <property type="entry name" value="UspA"/>
</dbReference>
<feature type="domain" description="UspA" evidence="2">
    <location>
        <begin position="213"/>
        <end position="269"/>
    </location>
</feature>
<comment type="similarity">
    <text evidence="1">Belongs to the universal stress protein A family.</text>
</comment>
<keyword evidence="4" id="KW-1185">Reference proteome</keyword>
<protein>
    <submittedName>
        <fullName evidence="3">Universal stress protein</fullName>
    </submittedName>
</protein>
<dbReference type="Proteomes" id="UP000030460">
    <property type="component" value="Unassembled WGS sequence"/>
</dbReference>
<name>A0A8T6ZIA3_9BURK</name>
<dbReference type="OrthoDB" id="9093913at2"/>
<dbReference type="Pfam" id="PF00582">
    <property type="entry name" value="Usp"/>
    <property type="match status" value="1"/>
</dbReference>
<sequence>MKRSATLSIGMPVVAPFSRVVALMTGREHMASLLDCVAGWALHGARVHVCIAATASGPADAEAGARPAQDAVKRIPLSATVDAACETLARCGIEAHSEILERNEGEGQTEAFARAMRAWQADLAIGAPSDPVALAGASRCSVLVLPQPFARRSRVPPQRIFVASDGSAASAVAVRQAARVAPAGAALRVGYLACDPASARHPEDFEAVVLPARHDGDAAAHAIVEAALQWRADLLVLGTRGGHEGGRWRFGSVAAEVAQRTVLPLLLVPQLSGPASLAGASGIH</sequence>
<evidence type="ECO:0000313" key="3">
    <source>
        <dbReference type="EMBL" id="NLP64561.1"/>
    </source>
</evidence>
<reference evidence="3" key="2">
    <citation type="submission" date="2020-04" db="EMBL/GenBank/DDBJ databases">
        <authorList>
            <person name="Alexandrino P."/>
            <person name="Mendonca T."/>
            <person name="Guaman L."/>
            <person name="Cherix J."/>
            <person name="Lozano-Sakalauskas G."/>
            <person name="Fujita A."/>
            <person name="Filho E.R."/>
            <person name="Long P."/>
            <person name="Padilla G."/>
            <person name="Taciro M.K."/>
            <person name="Gomez J.G."/>
            <person name="Silva L.F."/>
            <person name="Torres M."/>
        </authorList>
    </citation>
    <scope>NUCLEOTIDE SEQUENCE</scope>
    <source>
        <strain evidence="3">LMG 19450</strain>
    </source>
</reference>
<reference evidence="3" key="1">
    <citation type="journal article" date="2015" name="Genome Announc.">
        <title>Draft Genome Sequence of the Polyhydroxyalkanoate-Producing Bacterium Burkholderia sacchari LMG 19450 Isolated from Brazilian Sugarcane Plantation Soil.</title>
        <authorList>
            <person name="Alexandrino P.M."/>
            <person name="Mendonca T.T."/>
            <person name="Guaman Bautista L.P."/>
            <person name="Cherix J."/>
            <person name="Lozano-Sakalauskas G.C."/>
            <person name="Fujita A."/>
            <person name="Ramos Filho E."/>
            <person name="Long P."/>
            <person name="Padilla G."/>
            <person name="Taciro M.K."/>
            <person name="Gomez J.G."/>
            <person name="Silva L.F."/>
        </authorList>
    </citation>
    <scope>NUCLEOTIDE SEQUENCE</scope>
    <source>
        <strain evidence="3">LMG 19450</strain>
    </source>
</reference>
<dbReference type="RefSeq" id="WP_084225702.1">
    <property type="nucleotide sequence ID" value="NZ_CADFGF010000012.1"/>
</dbReference>
<evidence type="ECO:0000259" key="2">
    <source>
        <dbReference type="Pfam" id="PF00582"/>
    </source>
</evidence>
<organism evidence="3 4">
    <name type="scientific">Paraburkholderia sacchari</name>
    <dbReference type="NCBI Taxonomy" id="159450"/>
    <lineage>
        <taxon>Bacteria</taxon>
        <taxon>Pseudomonadati</taxon>
        <taxon>Pseudomonadota</taxon>
        <taxon>Betaproteobacteria</taxon>
        <taxon>Burkholderiales</taxon>
        <taxon>Burkholderiaceae</taxon>
        <taxon>Paraburkholderia</taxon>
    </lineage>
</organism>
<dbReference type="Gene3D" id="3.40.50.12370">
    <property type="match status" value="1"/>
</dbReference>
<comment type="caution">
    <text evidence="3">The sequence shown here is derived from an EMBL/GenBank/DDBJ whole genome shotgun (WGS) entry which is preliminary data.</text>
</comment>
<dbReference type="SUPFAM" id="SSF52402">
    <property type="entry name" value="Adenine nucleotide alpha hydrolases-like"/>
    <property type="match status" value="1"/>
</dbReference>
<dbReference type="EMBL" id="JTDB02000009">
    <property type="protein sequence ID" value="NLP64561.1"/>
    <property type="molecule type" value="Genomic_DNA"/>
</dbReference>
<gene>
    <name evidence="3" type="ORF">NH14_026085</name>
</gene>
<evidence type="ECO:0000313" key="4">
    <source>
        <dbReference type="Proteomes" id="UP000030460"/>
    </source>
</evidence>
<proteinExistence type="inferred from homology"/>
<dbReference type="AlphaFoldDB" id="A0A8T6ZIA3"/>
<accession>A0A8T6ZIA3</accession>
<dbReference type="InterPro" id="IPR006015">
    <property type="entry name" value="Universal_stress_UspA"/>
</dbReference>
<evidence type="ECO:0000256" key="1">
    <source>
        <dbReference type="ARBA" id="ARBA00008791"/>
    </source>
</evidence>